<dbReference type="AlphaFoldDB" id="A0A9W6U8Z2"/>
<dbReference type="SUPFAM" id="SSF50729">
    <property type="entry name" value="PH domain-like"/>
    <property type="match status" value="1"/>
</dbReference>
<accession>A0A9W6U8Z2</accession>
<dbReference type="OrthoDB" id="129532at2759"/>
<evidence type="ECO:0000313" key="3">
    <source>
        <dbReference type="Proteomes" id="UP001165083"/>
    </source>
</evidence>
<sequence>MCRSTNCPFKPFDAPILNRHKAELRLVQQPEPEAPVFAISRPTLFGGREEFILQYPARLEQPTKRDIARHRFTVCHGKKRRSFQAPDAATFDAWLSALEQALEPKRESEHFPTPSTTTSNATTAASSQGRVSTAGSTGTRASSRGRAGTIGSNASSQRSHASVARAPPMRLTLERKGITRDPNNAKLIRLHHPSPTLYEARTGAEDDKLNVHAYFYDLEMESAMVDEFSVDVGLAVENDKENGGVQVVDAAATTVNELNRVDDSDDVAQDVTLFNGIDLGASFNETSNINLEPAVEDLDSEKPDIDPEVTNENQDSGSDTFDVIRVENTTLVSGGVGLVVNVEAMDASASDNALASDVSSEQASNPHSPANGDSLTADVIVIADVAETTSFHENVGNASHVEVNEVTVCGTEDIEVLETAVSAEDSWISTTYGSIEVSEIPAVEDICAEVRNVVQGLVSTVANTMEKDSEAGPVSAYQEVGDIEPEVKHAVEAPVVQNDDRCENNEMSGIITDINNRKDDVDILPEVTSAVAALIAAVIKAEADTKTDVSSLDVIAAFPKKQSVSVNSSRSATLVTKHKWIPLDPSNSSLIWVRCSVEADVKSAPRSNPRRKPIKPARRWVPIDPSSTRLIWIRRVENAAARMESRYKATAHTRTWVPLDPDNSRYIWVRRQVVPMGSVTTPMVDRSSSRLYRHGRH</sequence>
<feature type="compositionally biased region" description="Polar residues" evidence="1">
    <location>
        <begin position="150"/>
        <end position="160"/>
    </location>
</feature>
<reference evidence="2" key="1">
    <citation type="submission" date="2023-04" db="EMBL/GenBank/DDBJ databases">
        <title>Phytophthora lilii NBRC 32176.</title>
        <authorList>
            <person name="Ichikawa N."/>
            <person name="Sato H."/>
            <person name="Tonouchi N."/>
        </authorList>
    </citation>
    <scope>NUCLEOTIDE SEQUENCE</scope>
    <source>
        <strain evidence="2">NBRC 32176</strain>
    </source>
</reference>
<dbReference type="EMBL" id="BSXW01000722">
    <property type="protein sequence ID" value="GMF28576.1"/>
    <property type="molecule type" value="Genomic_DNA"/>
</dbReference>
<keyword evidence="3" id="KW-1185">Reference proteome</keyword>
<evidence type="ECO:0000256" key="1">
    <source>
        <dbReference type="SAM" id="MobiDB-lite"/>
    </source>
</evidence>
<evidence type="ECO:0000313" key="2">
    <source>
        <dbReference type="EMBL" id="GMF28576.1"/>
    </source>
</evidence>
<feature type="compositionally biased region" description="Low complexity" evidence="1">
    <location>
        <begin position="112"/>
        <end position="149"/>
    </location>
</feature>
<feature type="region of interest" description="Disordered" evidence="1">
    <location>
        <begin position="103"/>
        <end position="165"/>
    </location>
</feature>
<feature type="region of interest" description="Disordered" evidence="1">
    <location>
        <begin position="299"/>
        <end position="319"/>
    </location>
</feature>
<protein>
    <submittedName>
        <fullName evidence="2">Unnamed protein product</fullName>
    </submittedName>
</protein>
<name>A0A9W6U8Z2_9STRA</name>
<dbReference type="Proteomes" id="UP001165083">
    <property type="component" value="Unassembled WGS sequence"/>
</dbReference>
<feature type="compositionally biased region" description="Polar residues" evidence="1">
    <location>
        <begin position="361"/>
        <end position="372"/>
    </location>
</feature>
<comment type="caution">
    <text evidence="2">The sequence shown here is derived from an EMBL/GenBank/DDBJ whole genome shotgun (WGS) entry which is preliminary data.</text>
</comment>
<feature type="compositionally biased region" description="Polar residues" evidence="1">
    <location>
        <begin position="310"/>
        <end position="319"/>
    </location>
</feature>
<gene>
    <name evidence="2" type="ORF">Plil01_001205100</name>
</gene>
<proteinExistence type="predicted"/>
<feature type="region of interest" description="Disordered" evidence="1">
    <location>
        <begin position="353"/>
        <end position="372"/>
    </location>
</feature>
<organism evidence="2 3">
    <name type="scientific">Phytophthora lilii</name>
    <dbReference type="NCBI Taxonomy" id="2077276"/>
    <lineage>
        <taxon>Eukaryota</taxon>
        <taxon>Sar</taxon>
        <taxon>Stramenopiles</taxon>
        <taxon>Oomycota</taxon>
        <taxon>Peronosporomycetes</taxon>
        <taxon>Peronosporales</taxon>
        <taxon>Peronosporaceae</taxon>
        <taxon>Phytophthora</taxon>
    </lineage>
</organism>